<dbReference type="RefSeq" id="WP_306066311.1">
    <property type="nucleotide sequence ID" value="NZ_JAROCA020000001.1"/>
</dbReference>
<feature type="compositionally biased region" description="Acidic residues" evidence="2">
    <location>
        <begin position="271"/>
        <end position="284"/>
    </location>
</feature>
<accession>A0ABU5CG49</accession>
<dbReference type="EMBL" id="JAROCA020000001">
    <property type="protein sequence ID" value="MDY0404981.1"/>
    <property type="molecule type" value="Genomic_DNA"/>
</dbReference>
<protein>
    <submittedName>
        <fullName evidence="3">Uncharacterized protein</fullName>
    </submittedName>
</protein>
<evidence type="ECO:0000256" key="2">
    <source>
        <dbReference type="SAM" id="MobiDB-lite"/>
    </source>
</evidence>
<feature type="region of interest" description="Disordered" evidence="2">
    <location>
        <begin position="218"/>
        <end position="284"/>
    </location>
</feature>
<reference evidence="3 4" key="1">
    <citation type="submission" date="2023-10" db="EMBL/GenBank/DDBJ databases">
        <title>179-bfca-hs.</title>
        <authorList>
            <person name="Miliotis G."/>
            <person name="Sengupta P."/>
            <person name="Hameed A."/>
            <person name="Chuvochina M."/>
            <person name="Mcdonagh F."/>
            <person name="Simpson A.C."/>
            <person name="Singh N.K."/>
            <person name="Rekha P.D."/>
            <person name="Raman K."/>
            <person name="Hugenholtz P."/>
            <person name="Venkateswaran K."/>
        </authorList>
    </citation>
    <scope>NUCLEOTIDE SEQUENCE [LARGE SCALE GENOMIC DNA]</scope>
    <source>
        <strain evidence="3 4">179-BFC-A-HS</strain>
    </source>
</reference>
<evidence type="ECO:0000256" key="1">
    <source>
        <dbReference type="SAM" id="Coils"/>
    </source>
</evidence>
<name>A0ABU5CG49_9BACI</name>
<dbReference type="Proteomes" id="UP001228376">
    <property type="component" value="Unassembled WGS sequence"/>
</dbReference>
<keyword evidence="4" id="KW-1185">Reference proteome</keyword>
<sequence>MPIKGLFNHEENNDDEINKLLKRVKTLELKTNALDVQTRLLAKLENARRSESFSTKQNKDQSEKEKAPRKIEKKTTEKRETFPDFQKQLYSQLATYVSKKITPIHQEIDNLENKISAMEKNIVVMKELLEESLHQTMQLKDEMEKMRTEPPTSNAEKPIVIRELKVDRIMLDKYEQNNNFGSLGIKEISGQLNIGATFGGSAIPTGIADEVLADAQNLDHESGTESVNDSSDDFNQHSHDEPQGATGVESSHNTQQYGRGNSGYFEGQQPSDEEDSDFTDISIE</sequence>
<proteinExistence type="predicted"/>
<evidence type="ECO:0000313" key="4">
    <source>
        <dbReference type="Proteomes" id="UP001228376"/>
    </source>
</evidence>
<feature type="compositionally biased region" description="Polar residues" evidence="2">
    <location>
        <begin position="248"/>
        <end position="259"/>
    </location>
</feature>
<keyword evidence="1" id="KW-0175">Coiled coil</keyword>
<feature type="region of interest" description="Disordered" evidence="2">
    <location>
        <begin position="47"/>
        <end position="79"/>
    </location>
</feature>
<gene>
    <name evidence="3" type="ORF">P5G51_005815</name>
</gene>
<feature type="coiled-coil region" evidence="1">
    <location>
        <begin position="108"/>
        <end position="149"/>
    </location>
</feature>
<evidence type="ECO:0000313" key="3">
    <source>
        <dbReference type="EMBL" id="MDY0404981.1"/>
    </source>
</evidence>
<comment type="caution">
    <text evidence="3">The sequence shown here is derived from an EMBL/GenBank/DDBJ whole genome shotgun (WGS) entry which is preliminary data.</text>
</comment>
<organism evidence="3 4">
    <name type="scientific">Tigheibacillus jepli</name>
    <dbReference type="NCBI Taxonomy" id="3035914"/>
    <lineage>
        <taxon>Bacteria</taxon>
        <taxon>Bacillati</taxon>
        <taxon>Bacillota</taxon>
        <taxon>Bacilli</taxon>
        <taxon>Bacillales</taxon>
        <taxon>Bacillaceae</taxon>
        <taxon>Tigheibacillus</taxon>
    </lineage>
</organism>